<organism evidence="3 4">
    <name type="scientific">Clunio marinus</name>
    <dbReference type="NCBI Taxonomy" id="568069"/>
    <lineage>
        <taxon>Eukaryota</taxon>
        <taxon>Metazoa</taxon>
        <taxon>Ecdysozoa</taxon>
        <taxon>Arthropoda</taxon>
        <taxon>Hexapoda</taxon>
        <taxon>Insecta</taxon>
        <taxon>Pterygota</taxon>
        <taxon>Neoptera</taxon>
        <taxon>Endopterygota</taxon>
        <taxon>Diptera</taxon>
        <taxon>Nematocera</taxon>
        <taxon>Chironomoidea</taxon>
        <taxon>Chironomidae</taxon>
        <taxon>Clunio</taxon>
    </lineage>
</organism>
<dbReference type="InterPro" id="IPR057815">
    <property type="entry name" value="C2CD5_C"/>
</dbReference>
<dbReference type="Pfam" id="PF23025">
    <property type="entry name" value="YbjQ_2"/>
    <property type="match status" value="3"/>
</dbReference>
<evidence type="ECO:0000313" key="4">
    <source>
        <dbReference type="Proteomes" id="UP000183832"/>
    </source>
</evidence>
<dbReference type="PROSITE" id="PS50004">
    <property type="entry name" value="C2"/>
    <property type="match status" value="1"/>
</dbReference>
<dbReference type="InterPro" id="IPR035892">
    <property type="entry name" value="C2_domain_sf"/>
</dbReference>
<dbReference type="InterPro" id="IPR056431">
    <property type="entry name" value="C2CD5_YbjQ-rel_dom"/>
</dbReference>
<dbReference type="GO" id="GO:0005509">
    <property type="term" value="F:calcium ion binding"/>
    <property type="evidence" value="ECO:0007669"/>
    <property type="project" value="TreeGrafter"/>
</dbReference>
<gene>
    <name evidence="3" type="ORF">CLUMA_CG000139</name>
</gene>
<reference evidence="3 4" key="1">
    <citation type="submission" date="2015-04" db="EMBL/GenBank/DDBJ databases">
        <authorList>
            <person name="Syromyatnikov M.Y."/>
            <person name="Popov V.N."/>
        </authorList>
    </citation>
    <scope>NUCLEOTIDE SEQUENCE [LARGE SCALE GENOMIC DNA]</scope>
</reference>
<proteinExistence type="predicted"/>
<dbReference type="GO" id="GO:0005886">
    <property type="term" value="C:plasma membrane"/>
    <property type="evidence" value="ECO:0007669"/>
    <property type="project" value="TreeGrafter"/>
</dbReference>
<dbReference type="Pfam" id="PF00168">
    <property type="entry name" value="C2"/>
    <property type="match status" value="1"/>
</dbReference>
<feature type="region of interest" description="Disordered" evidence="1">
    <location>
        <begin position="658"/>
        <end position="695"/>
    </location>
</feature>
<dbReference type="InterPro" id="IPR037785">
    <property type="entry name" value="C2_C2CD5"/>
</dbReference>
<dbReference type="GO" id="GO:0072659">
    <property type="term" value="P:protein localization to plasma membrane"/>
    <property type="evidence" value="ECO:0007669"/>
    <property type="project" value="TreeGrafter"/>
</dbReference>
<dbReference type="EMBL" id="CVRI01000001">
    <property type="protein sequence ID" value="CRK86204.1"/>
    <property type="molecule type" value="Genomic_DNA"/>
</dbReference>
<feature type="compositionally biased region" description="Polar residues" evidence="1">
    <location>
        <begin position="662"/>
        <end position="679"/>
    </location>
</feature>
<dbReference type="PANTHER" id="PTHR37412:SF2">
    <property type="entry name" value="C2 DOMAIN-CONTAINING PROTEIN 5"/>
    <property type="match status" value="1"/>
</dbReference>
<dbReference type="Gene3D" id="2.60.40.150">
    <property type="entry name" value="C2 domain"/>
    <property type="match status" value="1"/>
</dbReference>
<dbReference type="Pfam" id="PF23028">
    <property type="entry name" value="YbjQ_3"/>
    <property type="match status" value="1"/>
</dbReference>
<dbReference type="Pfam" id="PF23128">
    <property type="entry name" value="YbjQ_4"/>
    <property type="match status" value="1"/>
</dbReference>
<evidence type="ECO:0000256" key="1">
    <source>
        <dbReference type="SAM" id="MobiDB-lite"/>
    </source>
</evidence>
<dbReference type="OrthoDB" id="419768at2759"/>
<dbReference type="GO" id="GO:0005544">
    <property type="term" value="F:calcium-dependent phospholipid binding"/>
    <property type="evidence" value="ECO:0007669"/>
    <property type="project" value="InterPro"/>
</dbReference>
<accession>A0A1J1HFL7</accession>
<feature type="compositionally biased region" description="Basic and acidic residues" evidence="1">
    <location>
        <begin position="553"/>
        <end position="564"/>
    </location>
</feature>
<dbReference type="GO" id="GO:0090314">
    <property type="term" value="P:positive regulation of protein targeting to membrane"/>
    <property type="evidence" value="ECO:0007669"/>
    <property type="project" value="TreeGrafter"/>
</dbReference>
<name>A0A1J1HFL7_9DIPT</name>
<dbReference type="InterPro" id="IPR038983">
    <property type="entry name" value="C2CD5"/>
</dbReference>
<sequence>MPAKVKVKILACRNLPVMDKSNDTTDAYVEIKLGNVTFKTDVKRKSLNPTFNSTWFRFEIDDLEIQDEPLTIRVMDYDTYSANDAIGKVSLNLSPLLLQKDISRGMNGWIPIYDTMNGIRGEINFIVKVELFSDSNKFRQSSCGVQFFHSNTIPYGYHAIIRGFVEELAVDDDPEHDWLDKIRRASASNEARQTTFMRLAGQVQRKIGLKALNMGGNAVVGYRQNFDLEKDTIVSRGIGTCVTLVKIQNEPNPSSNVTEDELKSDYASKSNEDIKSYRKCVSDSGSTKTGSSFINTEHSKSLLSVPSICVDNIDSESNFSNAFDTSSISEADSSIFDTNSVTDPETISMIVRNIENIESKESESKNVEAEIAIPKTSTTDVLLNVRSDHKHDFIHDLKDSLQTRFHHLSGNNKKHENSNHGKEQPLLNEHGKSREILHDFKENMSEKFHQIAEKFHNLHMPHLPSSHHNAMRSDGLTAQGLETMLMDKFNIVEACSSAEVTQKRKSSASSLQSIKEKFNVFQRPKRPVELISETSSLRSISEVNCSTPIAMEKSTKDIGKHTENDESSSPLEPRSHEETESCTSNDSFVTVLSRKHFRDSVDENDSHITPHKTLSELTTFANTNKKPLHESLLSLSRNEPLSTSPNFKLHPRTESVGCKFSASPSKNVSSSLGRDQMSSGIHRRSSDSDLSITPKGYHMRKRNSLTPQYDRISKMPSAVLKPMNQENMDMLEYPFMTLTKYPAGFIVHIGATVSARSVKLLEKVAEKDDIEARDSWFNELRMEIRGHAKSLGCNVILGYAEYADICDDVTVLSATGTAAVINFQHGSEMANVINPLTTSVEESVQILEENSGVKMVTSTTESEVKPNDEGTENGFNSSTNMPFPSTAQNFCSLCHIPYSRSSIHIGGANIGKCCICKRGYVPDVILATIELPEGLSIIGTGCLIQATVCRPKRDLKSESNAKEISDALPFLEYELHRLLINKLKVKGMNAIFRLSVQVTVGDKMMALIATGTAVYLSALHASVVPKIVAGNSWNDSSDKLAELQKSIQLTVERNREMYQLVNIHHNDVDIRNLNRNFSDTDDSDNEEILDYGMGSKQTCILEIDDIQDLELFSMLMEPSSPEGIQIVNSQNVPGAENNFEQLRNLQMFTQVWRMKIPSSHQTNSNFSRQFQRLLQSIFFKLRGAIPCTICEIQFHLDLPADEIQLLITGMVLKATKIKCKLMQSLSHDRRMDEELMFSLEEEDTIQQDTQTTSIQSYHNKLQKKNSGQSQRMMNKNDKFVELSPLSWVPSGKIERYLGNVNFSFIRETQNVREYGGICGFVHSFITELLAIVRAHISALGGNLLLAFYMTKLVLIDNPHKNQAQCLVQVGGDAVYCSYSDEN</sequence>
<feature type="region of interest" description="Disordered" evidence="1">
    <location>
        <begin position="409"/>
        <end position="431"/>
    </location>
</feature>
<dbReference type="GO" id="GO:0031340">
    <property type="term" value="P:positive regulation of vesicle fusion"/>
    <property type="evidence" value="ECO:0007669"/>
    <property type="project" value="TreeGrafter"/>
</dbReference>
<dbReference type="SUPFAM" id="SSF49562">
    <property type="entry name" value="C2 domain (Calcium/lipid-binding domain, CaLB)"/>
    <property type="match status" value="1"/>
</dbReference>
<dbReference type="InterPro" id="IPR000008">
    <property type="entry name" value="C2_dom"/>
</dbReference>
<dbReference type="Proteomes" id="UP000183832">
    <property type="component" value="Unassembled WGS sequence"/>
</dbReference>
<dbReference type="PANTHER" id="PTHR37412">
    <property type="entry name" value="C2 DOMAIN-CONTAINING PROTEIN 5"/>
    <property type="match status" value="1"/>
</dbReference>
<protein>
    <submittedName>
        <fullName evidence="3">CLUMA_CG000139, isoform A</fullName>
    </submittedName>
</protein>
<feature type="domain" description="C2" evidence="2">
    <location>
        <begin position="1"/>
        <end position="110"/>
    </location>
</feature>
<dbReference type="SMART" id="SM00239">
    <property type="entry name" value="C2"/>
    <property type="match status" value="1"/>
</dbReference>
<dbReference type="CDD" id="cd08688">
    <property type="entry name" value="C2_KIAA0528-like"/>
    <property type="match status" value="1"/>
</dbReference>
<dbReference type="InterPro" id="IPR056430">
    <property type="entry name" value="C2CD5_YbjQ-like_dom"/>
</dbReference>
<dbReference type="GO" id="GO:0010828">
    <property type="term" value="P:positive regulation of D-glucose transmembrane transport"/>
    <property type="evidence" value="ECO:0007669"/>
    <property type="project" value="TreeGrafter"/>
</dbReference>
<dbReference type="GO" id="GO:0065002">
    <property type="term" value="P:intracellular protein transmembrane transport"/>
    <property type="evidence" value="ECO:0007669"/>
    <property type="project" value="TreeGrafter"/>
</dbReference>
<keyword evidence="4" id="KW-1185">Reference proteome</keyword>
<feature type="region of interest" description="Disordered" evidence="1">
    <location>
        <begin position="855"/>
        <end position="879"/>
    </location>
</feature>
<feature type="region of interest" description="Disordered" evidence="1">
    <location>
        <begin position="549"/>
        <end position="585"/>
    </location>
</feature>
<evidence type="ECO:0000313" key="3">
    <source>
        <dbReference type="EMBL" id="CRK86204.1"/>
    </source>
</evidence>
<evidence type="ECO:0000259" key="2">
    <source>
        <dbReference type="PROSITE" id="PS50004"/>
    </source>
</evidence>
<feature type="compositionally biased region" description="Basic and acidic residues" evidence="1">
    <location>
        <begin position="413"/>
        <end position="431"/>
    </location>
</feature>